<dbReference type="EMBL" id="FQNF01000045">
    <property type="protein sequence ID" value="SGZ40301.1"/>
    <property type="molecule type" value="Genomic_DNA"/>
</dbReference>
<organism evidence="1 2">
    <name type="scientific">Hanseniaspora guilliermondii</name>
    <dbReference type="NCBI Taxonomy" id="56406"/>
    <lineage>
        <taxon>Eukaryota</taxon>
        <taxon>Fungi</taxon>
        <taxon>Dikarya</taxon>
        <taxon>Ascomycota</taxon>
        <taxon>Saccharomycotina</taxon>
        <taxon>Saccharomycetes</taxon>
        <taxon>Saccharomycodales</taxon>
        <taxon>Saccharomycodaceae</taxon>
        <taxon>Hanseniaspora</taxon>
    </lineage>
</organism>
<accession>A0A1L0CN54</accession>
<name>A0A1L0CN54_9ASCO</name>
<evidence type="ECO:0000313" key="2">
    <source>
        <dbReference type="Proteomes" id="UP000183365"/>
    </source>
</evidence>
<dbReference type="VEuPathDB" id="FungiDB:HGUI_02501"/>
<protein>
    <submittedName>
        <fullName evidence="1">Uncharacterized protein</fullName>
    </submittedName>
</protein>
<dbReference type="AlphaFoldDB" id="A0A1L0CN54"/>
<proteinExistence type="predicted"/>
<sequence length="681" mass="78870">MINNRNNVSKIVRCTKPSSSLIQYRTNTISSINDQADAQYKKNLKRITKEISNDLTEYLTPMPNYFNKRHYEKVNRHINEHNKLSLSIKKAAVADNDEMVSIDSIIYTQSPELKKVSIGWDSNYDSLMSEFLDVYKSVENCGHDVPRQVINKVNNFFNHQLPANYLTTFFAYSFKAEINRANIRKIVNILINTYTRSNVNNFERCSGNIVDNIIFNHLSCYDSKNGLSGLASTLEIDTERVSRVILLDTIEKYIHRLEFLGDFEMALRCLSDLLENCLDNKIPISNINIIQRCLSLIGKGIVIHKKSHFAPRSRRNPFNPWMKLNSILLSCKINNLTRYNLEQFTYQNVKNHELYIEQLKNIISDTDWKVIDPDNLTGGSIIEFLGIENPEILDDYITSQYLNTDKAKNLSLNNDVLKSVCMTYCQIYDVHKAVDTVDVLLKHNSRELDSMGVLDVSYKIPYTTIMGYLLDDIMTTIIKTANVKDCEASEKPTVYLDMFTKSDELNEKYQMFMGIQQIIVNKNLESKSNYSLIGDVNNLSGHVRILFDSYLGFLKFMDYQSEKMNLDFIEYFKSALVDELKGAAGIEYKGFEEVMHLFHSILYHILPRLSNVEVGEEFIDFFYNEILIKHCLASKETKNYEKDAEVYKMVLKEKFDYHASTREVEQGKDQEPQLESIVETL</sequence>
<reference evidence="2" key="1">
    <citation type="submission" date="2016-11" db="EMBL/GenBank/DDBJ databases">
        <authorList>
            <person name="Guldener U."/>
        </authorList>
    </citation>
    <scope>NUCLEOTIDE SEQUENCE [LARGE SCALE GENOMIC DNA]</scope>
</reference>
<dbReference type="Proteomes" id="UP000183365">
    <property type="component" value="Unassembled WGS sequence"/>
</dbReference>
<dbReference type="OrthoDB" id="3971670at2759"/>
<evidence type="ECO:0000313" key="1">
    <source>
        <dbReference type="EMBL" id="SGZ40301.1"/>
    </source>
</evidence>
<gene>
    <name evidence="1" type="ORF">HGUI_02501</name>
</gene>
<keyword evidence="2" id="KW-1185">Reference proteome</keyword>